<dbReference type="Pfam" id="PF07508">
    <property type="entry name" value="Recombinase"/>
    <property type="match status" value="1"/>
</dbReference>
<dbReference type="GeneID" id="78278511"/>
<dbReference type="InterPro" id="IPR038109">
    <property type="entry name" value="DNA_bind_recomb_sf"/>
</dbReference>
<sequence>MLRAALYARFSSENQREESILAQFRDSTEYCKKHNYAIVAKYADEAKSGTTTIGREQYKLMLKDAQKGKFDIVVFHKIDRNARNELDYYITKHKLEEAGVKYAYSRQDIDSTSPEGQMMESMLVGMAAYYSRNLSNEIKKGLRENAIQGKCTGGRPPYGFSVDADKKLIINEDEAPAVRMIFDLYAAGVHYGVIRKRLFNAGYRNRAGKEFTIASIYEILRNRKYVGDLYLGKTLFRKGKRNNHQTSDNVQYFENVIPATVSREIFEEVQVKLDQNKRRSGAGNAKAIYALSGLIHCGQCGSAMVAHSTKNSRGIKNYYYRCPKGRLLGEEKCPQKFINRDDIESTVYQLIRKLFTAPDAHDQIKRIIAKNNMTVKVPDYTELIKRLKKQESDASKRLDKLYDLYMTDRGDEFTSAKMAQLKEEILRLRAQIKEAEDRQAIVQSTTFDIDKIIDTFQKQLKQKQSPEFIKTLFELAVKNITVYPDKIKVALLVTQERFELPTP</sequence>
<evidence type="ECO:0000313" key="5">
    <source>
        <dbReference type="Proteomes" id="UP000004736"/>
    </source>
</evidence>
<evidence type="ECO:0000259" key="3">
    <source>
        <dbReference type="PROSITE" id="PS51737"/>
    </source>
</evidence>
<dbReference type="PROSITE" id="PS51736">
    <property type="entry name" value="RECOMBINASES_3"/>
    <property type="match status" value="1"/>
</dbReference>
<dbReference type="Gene3D" id="3.90.1750.20">
    <property type="entry name" value="Putative Large Serine Recombinase, Chain B, Domain 2"/>
    <property type="match status" value="1"/>
</dbReference>
<dbReference type="Gene3D" id="3.40.50.1390">
    <property type="entry name" value="Resolvase, N-terminal catalytic domain"/>
    <property type="match status" value="1"/>
</dbReference>
<evidence type="ECO:0000259" key="2">
    <source>
        <dbReference type="PROSITE" id="PS51736"/>
    </source>
</evidence>
<dbReference type="RefSeq" id="WP_007070287.1">
    <property type="nucleotide sequence ID" value="NZ_GG698602.1"/>
</dbReference>
<dbReference type="Pfam" id="PF00239">
    <property type="entry name" value="Resolvase"/>
    <property type="match status" value="1"/>
</dbReference>
<proteinExistence type="predicted"/>
<dbReference type="GO" id="GO:0000150">
    <property type="term" value="F:DNA strand exchange activity"/>
    <property type="evidence" value="ECO:0007669"/>
    <property type="project" value="InterPro"/>
</dbReference>
<dbReference type="STRING" id="592028.GCWU000321_01347"/>
<protein>
    <submittedName>
        <fullName evidence="4">Resolvase, N-terminal domain protein</fullName>
    </submittedName>
</protein>
<dbReference type="PROSITE" id="PS51737">
    <property type="entry name" value="RECOMBINASE_DNA_BIND"/>
    <property type="match status" value="1"/>
</dbReference>
<dbReference type="CDD" id="cd00338">
    <property type="entry name" value="Ser_Recombinase"/>
    <property type="match status" value="1"/>
</dbReference>
<dbReference type="InterPro" id="IPR006119">
    <property type="entry name" value="Resolv_N"/>
</dbReference>
<dbReference type="InterPro" id="IPR036162">
    <property type="entry name" value="Resolvase-like_N_sf"/>
</dbReference>
<organism evidence="4 5">
    <name type="scientific">Dialister invisus DSM 15470</name>
    <dbReference type="NCBI Taxonomy" id="592028"/>
    <lineage>
        <taxon>Bacteria</taxon>
        <taxon>Bacillati</taxon>
        <taxon>Bacillota</taxon>
        <taxon>Negativicutes</taxon>
        <taxon>Veillonellales</taxon>
        <taxon>Veillonellaceae</taxon>
        <taxon>Dialister</taxon>
    </lineage>
</organism>
<reference evidence="4" key="1">
    <citation type="submission" date="2009-09" db="EMBL/GenBank/DDBJ databases">
        <authorList>
            <person name="Weinstock G."/>
            <person name="Sodergren E."/>
            <person name="Clifton S."/>
            <person name="Fulton L."/>
            <person name="Fulton B."/>
            <person name="Courtney L."/>
            <person name="Fronick C."/>
            <person name="Harrison M."/>
            <person name="Strong C."/>
            <person name="Farmer C."/>
            <person name="Delahaunty K."/>
            <person name="Markovic C."/>
            <person name="Hall O."/>
            <person name="Minx P."/>
            <person name="Tomlinson C."/>
            <person name="Mitreva M."/>
            <person name="Nelson J."/>
            <person name="Hou S."/>
            <person name="Wollam A."/>
            <person name="Pepin K.H."/>
            <person name="Johnson M."/>
            <person name="Bhonagiri V."/>
            <person name="Nash W.E."/>
            <person name="Warren W."/>
            <person name="Chinwalla A."/>
            <person name="Mardis E.R."/>
            <person name="Wilson R.K."/>
        </authorList>
    </citation>
    <scope>NUCLEOTIDE SEQUENCE [LARGE SCALE GENOMIC DNA]</scope>
    <source>
        <strain evidence="4">DSM 15470</strain>
    </source>
</reference>
<dbReference type="Pfam" id="PF13408">
    <property type="entry name" value="Zn_ribbon_recom"/>
    <property type="match status" value="1"/>
</dbReference>
<dbReference type="EMBL" id="ACIM02000001">
    <property type="protein sequence ID" value="EEW97354.1"/>
    <property type="molecule type" value="Genomic_DNA"/>
</dbReference>
<comment type="caution">
    <text evidence="4">The sequence shown here is derived from an EMBL/GenBank/DDBJ whole genome shotgun (WGS) entry which is preliminary data.</text>
</comment>
<dbReference type="SMART" id="SM00857">
    <property type="entry name" value="Resolvase"/>
    <property type="match status" value="1"/>
</dbReference>
<gene>
    <name evidence="4" type="ORF">GCWU000321_01347</name>
</gene>
<dbReference type="AlphaFoldDB" id="C9LP68"/>
<dbReference type="HOGENOM" id="CLU_010686_18_11_9"/>
<feature type="coiled-coil region" evidence="1">
    <location>
        <begin position="384"/>
        <end position="438"/>
    </location>
</feature>
<keyword evidence="1" id="KW-0175">Coiled coil</keyword>
<dbReference type="PANTHER" id="PTHR30461:SF23">
    <property type="entry name" value="DNA RECOMBINASE-RELATED"/>
    <property type="match status" value="1"/>
</dbReference>
<feature type="domain" description="Resolvase/invertase-type recombinase catalytic" evidence="2">
    <location>
        <begin position="3"/>
        <end position="149"/>
    </location>
</feature>
<dbReference type="InterPro" id="IPR050639">
    <property type="entry name" value="SSR_resolvase"/>
</dbReference>
<evidence type="ECO:0000313" key="4">
    <source>
        <dbReference type="EMBL" id="EEW97354.1"/>
    </source>
</evidence>
<dbReference type="GO" id="GO:0003677">
    <property type="term" value="F:DNA binding"/>
    <property type="evidence" value="ECO:0007669"/>
    <property type="project" value="InterPro"/>
</dbReference>
<dbReference type="OrthoDB" id="9784557at2"/>
<keyword evidence="5" id="KW-1185">Reference proteome</keyword>
<dbReference type="InterPro" id="IPR025827">
    <property type="entry name" value="Zn_ribbon_recom_dom"/>
</dbReference>
<dbReference type="PANTHER" id="PTHR30461">
    <property type="entry name" value="DNA-INVERTASE FROM LAMBDOID PROPHAGE"/>
    <property type="match status" value="1"/>
</dbReference>
<evidence type="ECO:0000256" key="1">
    <source>
        <dbReference type="SAM" id="Coils"/>
    </source>
</evidence>
<accession>C9LP68</accession>
<dbReference type="Proteomes" id="UP000004736">
    <property type="component" value="Unassembled WGS sequence"/>
</dbReference>
<name>C9LP68_9FIRM</name>
<dbReference type="SUPFAM" id="SSF53041">
    <property type="entry name" value="Resolvase-like"/>
    <property type="match status" value="1"/>
</dbReference>
<dbReference type="eggNOG" id="COG1961">
    <property type="taxonomic scope" value="Bacteria"/>
</dbReference>
<dbReference type="InterPro" id="IPR011109">
    <property type="entry name" value="DNA_bind_recombinase_dom"/>
</dbReference>
<feature type="domain" description="Recombinase" evidence="3">
    <location>
        <begin position="157"/>
        <end position="279"/>
    </location>
</feature>